<organism evidence="1">
    <name type="scientific">Streptomyces pristinaespiralis</name>
    <dbReference type="NCBI Taxonomy" id="38300"/>
    <lineage>
        <taxon>Bacteria</taxon>
        <taxon>Bacillati</taxon>
        <taxon>Actinomycetota</taxon>
        <taxon>Actinomycetes</taxon>
        <taxon>Kitasatosporales</taxon>
        <taxon>Streptomycetaceae</taxon>
        <taxon>Streptomyces</taxon>
    </lineage>
</organism>
<dbReference type="PATRIC" id="fig|38300.4.peg.4704"/>
<dbReference type="Proteomes" id="UP000060513">
    <property type="component" value="Chromosome"/>
</dbReference>
<dbReference type="GeneID" id="97234467"/>
<gene>
    <name evidence="1" type="ORF">SPRI_4486</name>
</gene>
<name>A0A0M4DLA8_STRPR</name>
<proteinExistence type="predicted"/>
<dbReference type="RefSeq" id="WP_053557219.1">
    <property type="nucleotide sequence ID" value="NZ_CP011340.1"/>
</dbReference>
<evidence type="ECO:0000313" key="1">
    <source>
        <dbReference type="EMBL" id="ALC22792.1"/>
    </source>
</evidence>
<dbReference type="OrthoDB" id="4230156at2"/>
<dbReference type="KEGG" id="spri:SPRI_4486"/>
<accession>A0A0M4DLA8</accession>
<dbReference type="AlphaFoldDB" id="A0A0M4DLA8"/>
<dbReference type="EMBL" id="CP011340">
    <property type="protein sequence ID" value="ALC22792.1"/>
    <property type="molecule type" value="Genomic_DNA"/>
</dbReference>
<reference evidence="1 2" key="1">
    <citation type="submission" date="2015-08" db="EMBL/GenBank/DDBJ databases">
        <title>Genome sequence of the pristinamycin over-producing bacterium Streptomyces pristinaespiralis HCCB10218.</title>
        <authorList>
            <person name="Tian J."/>
            <person name="Yang J."/>
            <person name="Li L."/>
            <person name="Ruan L."/>
            <person name="Wei W."/>
            <person name="Zheng G."/>
            <person name="Wei Z."/>
            <person name="Yang S."/>
            <person name="Ge M."/>
            <person name="Jiang W."/>
            <person name="Lu Y."/>
        </authorList>
    </citation>
    <scope>NUCLEOTIDE SEQUENCE [LARGE SCALE GENOMIC DNA]</scope>
    <source>
        <strain evidence="1 2">HCCB 10218</strain>
    </source>
</reference>
<sequence length="143" mass="14507">MRPASLALRLLPPLVGWCAVAATALPAASPLRTLPVVAFLLAGPGAAVVRVCAPALRRYGAGSREDGFTRDSDRLEQLVLALFLSVSAAVLCATALLAAGSFSGLRLLVLLAAATTVAACCPRLVGRAPAVRSVSPPRKGPVA</sequence>
<protein>
    <submittedName>
        <fullName evidence="1">Uncharacterized protein</fullName>
    </submittedName>
</protein>
<evidence type="ECO:0000313" key="2">
    <source>
        <dbReference type="Proteomes" id="UP000060513"/>
    </source>
</evidence>